<proteinExistence type="predicted"/>
<keyword evidence="1" id="KW-0812">Transmembrane</keyword>
<organism evidence="2 3">
    <name type="scientific">Paragonimus skrjabini miyazakii</name>
    <dbReference type="NCBI Taxonomy" id="59628"/>
    <lineage>
        <taxon>Eukaryota</taxon>
        <taxon>Metazoa</taxon>
        <taxon>Spiralia</taxon>
        <taxon>Lophotrochozoa</taxon>
        <taxon>Platyhelminthes</taxon>
        <taxon>Trematoda</taxon>
        <taxon>Digenea</taxon>
        <taxon>Plagiorchiida</taxon>
        <taxon>Troglotremata</taxon>
        <taxon>Troglotrematidae</taxon>
        <taxon>Paragonimus</taxon>
    </lineage>
</organism>
<keyword evidence="1" id="KW-0472">Membrane</keyword>
<reference evidence="2" key="1">
    <citation type="submission" date="2019-07" db="EMBL/GenBank/DDBJ databases">
        <title>Annotation for the trematode Paragonimus miyazaki's.</title>
        <authorList>
            <person name="Choi Y.-J."/>
        </authorList>
    </citation>
    <scope>NUCLEOTIDE SEQUENCE</scope>
    <source>
        <strain evidence="2">Japan</strain>
    </source>
</reference>
<accession>A0A8S9YX27</accession>
<dbReference type="Proteomes" id="UP000822476">
    <property type="component" value="Unassembled WGS sequence"/>
</dbReference>
<gene>
    <name evidence="2" type="ORF">EG68_03747</name>
</gene>
<feature type="transmembrane region" description="Helical" evidence="1">
    <location>
        <begin position="42"/>
        <end position="64"/>
    </location>
</feature>
<keyword evidence="1" id="KW-1133">Transmembrane helix</keyword>
<sequence>MFDGCNRLSRTLKTEDIVKHVMQTVRHVFVTTLRYAVISNMFIHNILPVLFTIIIVVFTLAEVVHAKTRNL</sequence>
<evidence type="ECO:0000313" key="3">
    <source>
        <dbReference type="Proteomes" id="UP000822476"/>
    </source>
</evidence>
<evidence type="ECO:0000313" key="2">
    <source>
        <dbReference type="EMBL" id="KAF7259144.1"/>
    </source>
</evidence>
<comment type="caution">
    <text evidence="2">The sequence shown here is derived from an EMBL/GenBank/DDBJ whole genome shotgun (WGS) entry which is preliminary data.</text>
</comment>
<protein>
    <submittedName>
        <fullName evidence="2">Uncharacterized protein</fullName>
    </submittedName>
</protein>
<name>A0A8S9YX27_9TREM</name>
<evidence type="ECO:0000256" key="1">
    <source>
        <dbReference type="SAM" id="Phobius"/>
    </source>
</evidence>
<dbReference type="AlphaFoldDB" id="A0A8S9YX27"/>
<keyword evidence="3" id="KW-1185">Reference proteome</keyword>
<dbReference type="EMBL" id="JTDE01001343">
    <property type="protein sequence ID" value="KAF7259144.1"/>
    <property type="molecule type" value="Genomic_DNA"/>
</dbReference>